<comment type="caution">
    <text evidence="3">The sequence shown here is derived from an EMBL/GenBank/DDBJ whole genome shotgun (WGS) entry which is preliminary data.</text>
</comment>
<proteinExistence type="predicted"/>
<dbReference type="GO" id="GO:0005789">
    <property type="term" value="C:endoplasmic reticulum membrane"/>
    <property type="evidence" value="ECO:0007669"/>
    <property type="project" value="TreeGrafter"/>
</dbReference>
<dbReference type="Proteomes" id="UP001474421">
    <property type="component" value="Unassembled WGS sequence"/>
</dbReference>
<dbReference type="GO" id="GO:0005829">
    <property type="term" value="C:cytosol"/>
    <property type="evidence" value="ECO:0007669"/>
    <property type="project" value="TreeGrafter"/>
</dbReference>
<dbReference type="InterPro" id="IPR043183">
    <property type="entry name" value="DNJB2/6-like"/>
</dbReference>
<protein>
    <submittedName>
        <fullName evidence="3">DnaJ subfamily B member 2-like</fullName>
    </submittedName>
</protein>
<evidence type="ECO:0000256" key="1">
    <source>
        <dbReference type="ARBA" id="ARBA00023186"/>
    </source>
</evidence>
<dbReference type="PROSITE" id="PS00636">
    <property type="entry name" value="DNAJ_1"/>
    <property type="match status" value="1"/>
</dbReference>
<dbReference type="GO" id="GO:0030544">
    <property type="term" value="F:Hsp70 protein binding"/>
    <property type="evidence" value="ECO:0007669"/>
    <property type="project" value="InterPro"/>
</dbReference>
<dbReference type="PANTHER" id="PTHR45168">
    <property type="entry name" value="DNAJ HOMOLOG SUBFAMILY B MEMBER 2"/>
    <property type="match status" value="1"/>
</dbReference>
<dbReference type="EMBL" id="JAOTOJ010000001">
    <property type="protein sequence ID" value="KAK9410430.1"/>
    <property type="molecule type" value="Genomic_DNA"/>
</dbReference>
<feature type="domain" description="J" evidence="2">
    <location>
        <begin position="1"/>
        <end position="68"/>
    </location>
</feature>
<dbReference type="GO" id="GO:0001671">
    <property type="term" value="F:ATPase activator activity"/>
    <property type="evidence" value="ECO:0007669"/>
    <property type="project" value="TreeGrafter"/>
</dbReference>
<dbReference type="InterPro" id="IPR036869">
    <property type="entry name" value="J_dom_sf"/>
</dbReference>
<dbReference type="PRINTS" id="PR00625">
    <property type="entry name" value="JDOMAIN"/>
</dbReference>
<evidence type="ECO:0000313" key="4">
    <source>
        <dbReference type="Proteomes" id="UP001474421"/>
    </source>
</evidence>
<dbReference type="Gene3D" id="1.10.287.110">
    <property type="entry name" value="DnaJ domain"/>
    <property type="match status" value="1"/>
</dbReference>
<gene>
    <name evidence="3" type="ORF">NXF25_001605</name>
</gene>
<dbReference type="GO" id="GO:0032436">
    <property type="term" value="P:positive regulation of proteasomal ubiquitin-dependent protein catabolic process"/>
    <property type="evidence" value="ECO:0007669"/>
    <property type="project" value="TreeGrafter"/>
</dbReference>
<dbReference type="AlphaFoldDB" id="A0AAW1CA12"/>
<name>A0AAW1CA12_CROAD</name>
<dbReference type="PANTHER" id="PTHR45168:SF1">
    <property type="entry name" value="DNAJ HOMOLOG SUBFAMILY B MEMBER 2"/>
    <property type="match status" value="1"/>
</dbReference>
<dbReference type="SMART" id="SM00271">
    <property type="entry name" value="DnaJ"/>
    <property type="match status" value="1"/>
</dbReference>
<organism evidence="3 4">
    <name type="scientific">Crotalus adamanteus</name>
    <name type="common">Eastern diamondback rattlesnake</name>
    <dbReference type="NCBI Taxonomy" id="8729"/>
    <lineage>
        <taxon>Eukaryota</taxon>
        <taxon>Metazoa</taxon>
        <taxon>Chordata</taxon>
        <taxon>Craniata</taxon>
        <taxon>Vertebrata</taxon>
        <taxon>Euteleostomi</taxon>
        <taxon>Lepidosauria</taxon>
        <taxon>Squamata</taxon>
        <taxon>Bifurcata</taxon>
        <taxon>Unidentata</taxon>
        <taxon>Episquamata</taxon>
        <taxon>Toxicofera</taxon>
        <taxon>Serpentes</taxon>
        <taxon>Colubroidea</taxon>
        <taxon>Viperidae</taxon>
        <taxon>Crotalinae</taxon>
        <taxon>Crotalus</taxon>
    </lineage>
</organism>
<evidence type="ECO:0000313" key="3">
    <source>
        <dbReference type="EMBL" id="KAK9410430.1"/>
    </source>
</evidence>
<dbReference type="GO" id="GO:0036503">
    <property type="term" value="P:ERAD pathway"/>
    <property type="evidence" value="ECO:0007669"/>
    <property type="project" value="TreeGrafter"/>
</dbReference>
<keyword evidence="4" id="KW-1185">Reference proteome</keyword>
<dbReference type="SUPFAM" id="SSF46565">
    <property type="entry name" value="Chaperone J-domain"/>
    <property type="match status" value="1"/>
</dbReference>
<dbReference type="GO" id="GO:0042026">
    <property type="term" value="P:protein refolding"/>
    <property type="evidence" value="ECO:0007669"/>
    <property type="project" value="TreeGrafter"/>
</dbReference>
<dbReference type="CDD" id="cd06257">
    <property type="entry name" value="DnaJ"/>
    <property type="match status" value="1"/>
</dbReference>
<dbReference type="Pfam" id="PF00226">
    <property type="entry name" value="DnaJ"/>
    <property type="match status" value="1"/>
</dbReference>
<keyword evidence="1" id="KW-0143">Chaperone</keyword>
<accession>A0AAW1CA12</accession>
<dbReference type="PROSITE" id="PS50076">
    <property type="entry name" value="DNAJ_2"/>
    <property type="match status" value="1"/>
</dbReference>
<dbReference type="InterPro" id="IPR001623">
    <property type="entry name" value="DnaJ_domain"/>
</dbReference>
<evidence type="ECO:0000259" key="2">
    <source>
        <dbReference type="PROSITE" id="PS50076"/>
    </source>
</evidence>
<dbReference type="InterPro" id="IPR018253">
    <property type="entry name" value="DnaJ_domain_CS"/>
</dbReference>
<sequence length="378" mass="42220">MEISNDISPTLQEVAAFFQVSYRKNALKWHPDKNPGNKEYAERKFKEIAEAYEVLSDDYKRDLYDLYGVEGLLNLSTGTGACPSSTGTSDLLFTFRDADEVFREFFEGQDPFTEILDFSSYTDAPGGISTWTMPGSATFSYCSYNAPGQTDFYTTFGPGAELGIGFRSISTSTKYVNGKRITTRRILEHGQEKVEINEDGLLKVEDIQDPSSNLTTPIEPIQQEQPEILSSAADIWALPRSQSADFSYAYPTNEDKQLHRAMAYSLSEMENVGQYLALAQGSKKRRGTTRRTHTRTLGPNEEVASAPLAIRAKSPGAGDNIGKERKHKPPELPKVEIIVEVPKSPTVKDHTALNDVQYVFPEIVPSRRERESIMCIIL</sequence>
<reference evidence="3 4" key="1">
    <citation type="journal article" date="2024" name="Proc. Natl. Acad. Sci. U.S.A.">
        <title>The genetic regulatory architecture and epigenomic basis for age-related changes in rattlesnake venom.</title>
        <authorList>
            <person name="Hogan M.P."/>
            <person name="Holding M.L."/>
            <person name="Nystrom G.S."/>
            <person name="Colston T.J."/>
            <person name="Bartlett D.A."/>
            <person name="Mason A.J."/>
            <person name="Ellsworth S.A."/>
            <person name="Rautsaw R.M."/>
            <person name="Lawrence K.C."/>
            <person name="Strickland J.L."/>
            <person name="He B."/>
            <person name="Fraser P."/>
            <person name="Margres M.J."/>
            <person name="Gilbert D.M."/>
            <person name="Gibbs H.L."/>
            <person name="Parkinson C.L."/>
            <person name="Rokyta D.R."/>
        </authorList>
    </citation>
    <scope>NUCLEOTIDE SEQUENCE [LARGE SCALE GENOMIC DNA]</scope>
    <source>
        <strain evidence="3">DRR0105</strain>
    </source>
</reference>
<dbReference type="GO" id="GO:0051082">
    <property type="term" value="F:unfolded protein binding"/>
    <property type="evidence" value="ECO:0007669"/>
    <property type="project" value="InterPro"/>
</dbReference>